<keyword evidence="4" id="KW-1133">Transmembrane helix</keyword>
<evidence type="ECO:0000313" key="6">
    <source>
        <dbReference type="EMBL" id="MDQ0253277.1"/>
    </source>
</evidence>
<evidence type="ECO:0000256" key="1">
    <source>
        <dbReference type="ARBA" id="ARBA00004196"/>
    </source>
</evidence>
<evidence type="ECO:0000256" key="4">
    <source>
        <dbReference type="SAM" id="Phobius"/>
    </source>
</evidence>
<keyword evidence="4" id="KW-0472">Membrane</keyword>
<name>A0ABT9ZPW7_9BACI</name>
<gene>
    <name evidence="6" type="ORF">J2S74_000649</name>
</gene>
<keyword evidence="3" id="KW-0732">Signal</keyword>
<evidence type="ECO:0000259" key="5">
    <source>
        <dbReference type="Pfam" id="PF13407"/>
    </source>
</evidence>
<evidence type="ECO:0000256" key="3">
    <source>
        <dbReference type="ARBA" id="ARBA00022729"/>
    </source>
</evidence>
<keyword evidence="7" id="KW-1185">Reference proteome</keyword>
<proteinExistence type="inferred from homology"/>
<dbReference type="InterPro" id="IPR025997">
    <property type="entry name" value="SBP_2_dom"/>
</dbReference>
<feature type="transmembrane region" description="Helical" evidence="4">
    <location>
        <begin position="6"/>
        <end position="27"/>
    </location>
</feature>
<feature type="domain" description="Periplasmic binding protein" evidence="5">
    <location>
        <begin position="52"/>
        <end position="305"/>
    </location>
</feature>
<evidence type="ECO:0000313" key="7">
    <source>
        <dbReference type="Proteomes" id="UP001230005"/>
    </source>
</evidence>
<organism evidence="6 7">
    <name type="scientific">Evansella vedderi</name>
    <dbReference type="NCBI Taxonomy" id="38282"/>
    <lineage>
        <taxon>Bacteria</taxon>
        <taxon>Bacillati</taxon>
        <taxon>Bacillota</taxon>
        <taxon>Bacilli</taxon>
        <taxon>Bacillales</taxon>
        <taxon>Bacillaceae</taxon>
        <taxon>Evansella</taxon>
    </lineage>
</organism>
<sequence length="334" mass="37420">MNRNFILYLTLMVSFIGALGFSFYFYMKANYYDYQISEATSTYSSLPNYHFVLISEEVDHEYWRLVEEGAKEAEAVYDVYVEYKGPRNSNPEEQVRLLDMAIAAKVDGIIVQALNDEMFTPLINKAVENGIPVITIDTDVPNSSRMTYIGTDNYQSGQIAGQALIEDTNGEAVVGIIANSFSSIHQQLRIQGFKDAVENIEGIQIVAIEESNNSRVRAAEKADKILGEHEEITAFFGTSALDGLGISTSMKALQRQDDIYILAFDSLKETLDLLEQGKVDAVVAQEPFQMGYQSVERMLAIITGQQVQNVYHTNTSIIRKSDLRDWQTKVGVNP</sequence>
<protein>
    <submittedName>
        <fullName evidence="6">Ribose transport system substrate-binding protein</fullName>
    </submittedName>
</protein>
<dbReference type="PANTHER" id="PTHR46847:SF1">
    <property type="entry name" value="D-ALLOSE-BINDING PERIPLASMIC PROTEIN-RELATED"/>
    <property type="match status" value="1"/>
</dbReference>
<dbReference type="EMBL" id="JAUSUG010000002">
    <property type="protein sequence ID" value="MDQ0253277.1"/>
    <property type="molecule type" value="Genomic_DNA"/>
</dbReference>
<dbReference type="Proteomes" id="UP001230005">
    <property type="component" value="Unassembled WGS sequence"/>
</dbReference>
<dbReference type="Gene3D" id="3.40.50.2300">
    <property type="match status" value="2"/>
</dbReference>
<dbReference type="PANTHER" id="PTHR46847">
    <property type="entry name" value="D-ALLOSE-BINDING PERIPLASMIC PROTEIN-RELATED"/>
    <property type="match status" value="1"/>
</dbReference>
<reference evidence="6 7" key="1">
    <citation type="submission" date="2023-07" db="EMBL/GenBank/DDBJ databases">
        <title>Genomic Encyclopedia of Type Strains, Phase IV (KMG-IV): sequencing the most valuable type-strain genomes for metagenomic binning, comparative biology and taxonomic classification.</title>
        <authorList>
            <person name="Goeker M."/>
        </authorList>
    </citation>
    <scope>NUCLEOTIDE SEQUENCE [LARGE SCALE GENOMIC DNA]</scope>
    <source>
        <strain evidence="6 7">DSM 9768</strain>
    </source>
</reference>
<dbReference type="SUPFAM" id="SSF53822">
    <property type="entry name" value="Periplasmic binding protein-like I"/>
    <property type="match status" value="1"/>
</dbReference>
<dbReference type="RefSeq" id="WP_307321711.1">
    <property type="nucleotide sequence ID" value="NZ_JAUSUG010000002.1"/>
</dbReference>
<keyword evidence="4" id="KW-0812">Transmembrane</keyword>
<comment type="caution">
    <text evidence="6">The sequence shown here is derived from an EMBL/GenBank/DDBJ whole genome shotgun (WGS) entry which is preliminary data.</text>
</comment>
<comment type="subcellular location">
    <subcellularLocation>
        <location evidence="1">Cell envelope</location>
    </subcellularLocation>
</comment>
<accession>A0ABT9ZPW7</accession>
<dbReference type="Pfam" id="PF13407">
    <property type="entry name" value="Peripla_BP_4"/>
    <property type="match status" value="1"/>
</dbReference>
<dbReference type="InterPro" id="IPR028082">
    <property type="entry name" value="Peripla_BP_I"/>
</dbReference>
<comment type="similarity">
    <text evidence="2">Belongs to the bacterial solute-binding protein 2 family.</text>
</comment>
<dbReference type="CDD" id="cd06314">
    <property type="entry name" value="PBP1_tmGBP"/>
    <property type="match status" value="1"/>
</dbReference>
<evidence type="ECO:0000256" key="2">
    <source>
        <dbReference type="ARBA" id="ARBA00007639"/>
    </source>
</evidence>